<evidence type="ECO:0000256" key="2">
    <source>
        <dbReference type="ARBA" id="ARBA00009772"/>
    </source>
</evidence>
<comment type="similarity">
    <text evidence="2">Belongs to the FliR/MopE/SpaR family.</text>
</comment>
<dbReference type="PANTHER" id="PTHR30065:SF1">
    <property type="entry name" value="SURFACE PRESENTATION OF ANTIGENS PROTEIN SPAR"/>
    <property type="match status" value="1"/>
</dbReference>
<gene>
    <name evidence="8" type="ORF">DI536_26285</name>
</gene>
<dbReference type="GO" id="GO:0005886">
    <property type="term" value="C:plasma membrane"/>
    <property type="evidence" value="ECO:0007669"/>
    <property type="project" value="UniProtKB-SubCell"/>
</dbReference>
<evidence type="ECO:0000256" key="7">
    <source>
        <dbReference type="SAM" id="Phobius"/>
    </source>
</evidence>
<evidence type="ECO:0000256" key="5">
    <source>
        <dbReference type="ARBA" id="ARBA00022989"/>
    </source>
</evidence>
<name>A0A2W5UWY0_9BACT</name>
<keyword evidence="5 7" id="KW-1133">Transmembrane helix</keyword>
<sequence>MGSAEAQELVNTLRQELGLQVGFTQLLLAFALLMARVLPVIILTPFLGGESVPQEVKLGLGVMLGMVLYPVIIAQVRDIPISAFLFIALMLKELFIGLSISFVVGLVFDAANSAGNLLDTMGGTNQAQLFVPQIGQQASLFSNMQLQMTVVLFLALGGHHIVIETLGDSLYMIPLDQYPRFSHGQWAFFETVLRVFGDLVRIALALASPVLLATFMVDLGLGMINRVAPQVQVFFVSMQIKPVVTVLIVFTSIHLILERIVGEYGVMFRWLRQVLTLLS</sequence>
<dbReference type="PANTHER" id="PTHR30065">
    <property type="entry name" value="FLAGELLAR BIOSYNTHETIC PROTEIN FLIR"/>
    <property type="match status" value="1"/>
</dbReference>
<protein>
    <submittedName>
        <fullName evidence="8">Type III secretion protein</fullName>
    </submittedName>
</protein>
<comment type="subcellular location">
    <subcellularLocation>
        <location evidence="1">Cell membrane</location>
        <topology evidence="1">Multi-pass membrane protein</topology>
    </subcellularLocation>
</comment>
<dbReference type="PRINTS" id="PR00953">
    <property type="entry name" value="TYPE3IMRPROT"/>
</dbReference>
<evidence type="ECO:0000256" key="1">
    <source>
        <dbReference type="ARBA" id="ARBA00004651"/>
    </source>
</evidence>
<comment type="caution">
    <text evidence="8">The sequence shown here is derived from an EMBL/GenBank/DDBJ whole genome shotgun (WGS) entry which is preliminary data.</text>
</comment>
<evidence type="ECO:0000256" key="3">
    <source>
        <dbReference type="ARBA" id="ARBA00022475"/>
    </source>
</evidence>
<dbReference type="Proteomes" id="UP000249061">
    <property type="component" value="Unassembled WGS sequence"/>
</dbReference>
<dbReference type="AlphaFoldDB" id="A0A2W5UWY0"/>
<evidence type="ECO:0000256" key="6">
    <source>
        <dbReference type="ARBA" id="ARBA00023136"/>
    </source>
</evidence>
<evidence type="ECO:0000256" key="4">
    <source>
        <dbReference type="ARBA" id="ARBA00022692"/>
    </source>
</evidence>
<dbReference type="Pfam" id="PF01311">
    <property type="entry name" value="Bac_export_1"/>
    <property type="match status" value="1"/>
</dbReference>
<dbReference type="GO" id="GO:0006605">
    <property type="term" value="P:protein targeting"/>
    <property type="evidence" value="ECO:0007669"/>
    <property type="project" value="InterPro"/>
</dbReference>
<feature type="transmembrane region" description="Helical" evidence="7">
    <location>
        <begin position="199"/>
        <end position="221"/>
    </location>
</feature>
<keyword evidence="3" id="KW-1003">Cell membrane</keyword>
<feature type="transmembrane region" description="Helical" evidence="7">
    <location>
        <begin position="83"/>
        <end position="108"/>
    </location>
</feature>
<evidence type="ECO:0000313" key="9">
    <source>
        <dbReference type="Proteomes" id="UP000249061"/>
    </source>
</evidence>
<keyword evidence="6 7" id="KW-0472">Membrane</keyword>
<dbReference type="InterPro" id="IPR002010">
    <property type="entry name" value="T3SS_IM_R"/>
</dbReference>
<proteinExistence type="inferred from homology"/>
<accession>A0A2W5UWY0</accession>
<dbReference type="EMBL" id="QFQP01000028">
    <property type="protein sequence ID" value="PZR07874.1"/>
    <property type="molecule type" value="Genomic_DNA"/>
</dbReference>
<feature type="transmembrane region" description="Helical" evidence="7">
    <location>
        <begin position="21"/>
        <end position="46"/>
    </location>
</feature>
<feature type="transmembrane region" description="Helical" evidence="7">
    <location>
        <begin position="233"/>
        <end position="257"/>
    </location>
</feature>
<feature type="transmembrane region" description="Helical" evidence="7">
    <location>
        <begin position="58"/>
        <end position="76"/>
    </location>
</feature>
<organism evidence="8 9">
    <name type="scientific">Archangium gephyra</name>
    <dbReference type="NCBI Taxonomy" id="48"/>
    <lineage>
        <taxon>Bacteria</taxon>
        <taxon>Pseudomonadati</taxon>
        <taxon>Myxococcota</taxon>
        <taxon>Myxococcia</taxon>
        <taxon>Myxococcales</taxon>
        <taxon>Cystobacterineae</taxon>
        <taxon>Archangiaceae</taxon>
        <taxon>Archangium</taxon>
    </lineage>
</organism>
<keyword evidence="4 7" id="KW-0812">Transmembrane</keyword>
<reference evidence="8 9" key="1">
    <citation type="submission" date="2017-08" db="EMBL/GenBank/DDBJ databases">
        <title>Infants hospitalized years apart are colonized by the same room-sourced microbial strains.</title>
        <authorList>
            <person name="Brooks B."/>
            <person name="Olm M.R."/>
            <person name="Firek B.A."/>
            <person name="Baker R."/>
            <person name="Thomas B.C."/>
            <person name="Morowitz M.J."/>
            <person name="Banfield J.F."/>
        </authorList>
    </citation>
    <scope>NUCLEOTIDE SEQUENCE [LARGE SCALE GENOMIC DNA]</scope>
    <source>
        <strain evidence="8">S2_003_000_R2_14</strain>
    </source>
</reference>
<evidence type="ECO:0000313" key="8">
    <source>
        <dbReference type="EMBL" id="PZR07874.1"/>
    </source>
</evidence>